<protein>
    <submittedName>
        <fullName evidence="1">Antiterminator Q protein of prophage CP-933K</fullName>
    </submittedName>
</protein>
<reference evidence="1 2" key="1">
    <citation type="submission" date="2018-06" db="EMBL/GenBank/DDBJ databases">
        <authorList>
            <consortium name="Pathogen Informatics"/>
            <person name="Doyle S."/>
        </authorList>
    </citation>
    <scope>NUCLEOTIDE SEQUENCE [LARGE SCALE GENOMIC DNA]</scope>
    <source>
        <strain evidence="1 2">NCTC8009</strain>
    </source>
</reference>
<dbReference type="Pfam" id="PF06323">
    <property type="entry name" value="Phage_antiter_Q"/>
    <property type="match status" value="1"/>
</dbReference>
<gene>
    <name evidence="1" type="ORF">NCTC8009_06314</name>
</gene>
<dbReference type="EMBL" id="UARW01000010">
    <property type="protein sequence ID" value="SQD05748.1"/>
    <property type="molecule type" value="Genomic_DNA"/>
</dbReference>
<accession>A0A2X3JN52</accession>
<name>A0A2X3JN52_ECOLX</name>
<organism evidence="1 2">
    <name type="scientific">Escherichia coli</name>
    <dbReference type="NCBI Taxonomy" id="562"/>
    <lineage>
        <taxon>Bacteria</taxon>
        <taxon>Pseudomonadati</taxon>
        <taxon>Pseudomonadota</taxon>
        <taxon>Gammaproteobacteria</taxon>
        <taxon>Enterobacterales</taxon>
        <taxon>Enterobacteriaceae</taxon>
        <taxon>Escherichia</taxon>
    </lineage>
</organism>
<evidence type="ECO:0000313" key="2">
    <source>
        <dbReference type="Proteomes" id="UP000250991"/>
    </source>
</evidence>
<proteinExistence type="predicted"/>
<dbReference type="AlphaFoldDB" id="A0A2X3JN52"/>
<evidence type="ECO:0000313" key="1">
    <source>
        <dbReference type="EMBL" id="SQD05748.1"/>
    </source>
</evidence>
<dbReference type="InterPro" id="IPR010455">
    <property type="entry name" value="Phage_82_GpQ"/>
</dbReference>
<sequence>MNTQYLQYVREQLMAATADLNGATKGQLEAWQEHATI</sequence>
<dbReference type="Proteomes" id="UP000250991">
    <property type="component" value="Unassembled WGS sequence"/>
</dbReference>